<accession>A0A1G5K577</accession>
<dbReference type="GO" id="GO:0008324">
    <property type="term" value="F:monoatomic cation transmembrane transporter activity"/>
    <property type="evidence" value="ECO:0007669"/>
    <property type="project" value="InterPro"/>
</dbReference>
<protein>
    <submittedName>
        <fullName evidence="8">Multisubunit potassium/proton antiporter, PhaE subunit</fullName>
    </submittedName>
</protein>
<gene>
    <name evidence="8" type="ORF">SAMN05660710_03675</name>
</gene>
<dbReference type="Pfam" id="PF01899">
    <property type="entry name" value="MNHE"/>
    <property type="match status" value="1"/>
</dbReference>
<keyword evidence="9" id="KW-1185">Reference proteome</keyword>
<evidence type="ECO:0000256" key="7">
    <source>
        <dbReference type="SAM" id="Phobius"/>
    </source>
</evidence>
<sequence>MIARLLPHPLLVLVLAGMWMVLTRFSLGNLMLGLGLAVFASWTMHALQPERVPTRSLRMLPRLAWTLFVDIIRSNIAVARLLLTEGSGCRRSSFLLIPVELRSPTGLAVLAIILTATPGTAWVEYVSETGTLVLHVFDGAESEHYLHVVNNVYVPMLQEIFE</sequence>
<name>A0A1G5K577_9RHOB</name>
<keyword evidence="6 7" id="KW-0472">Membrane</keyword>
<comment type="subcellular location">
    <subcellularLocation>
        <location evidence="1">Cell membrane</location>
        <topology evidence="1">Multi-pass membrane protein</topology>
    </subcellularLocation>
</comment>
<evidence type="ECO:0000256" key="2">
    <source>
        <dbReference type="ARBA" id="ARBA00006228"/>
    </source>
</evidence>
<reference evidence="8 9" key="1">
    <citation type="submission" date="2016-10" db="EMBL/GenBank/DDBJ databases">
        <authorList>
            <person name="de Groot N.N."/>
        </authorList>
    </citation>
    <scope>NUCLEOTIDE SEQUENCE [LARGE SCALE GENOMIC DNA]</scope>
    <source>
        <strain evidence="8 9">CGMCC 1.8925</strain>
    </source>
</reference>
<dbReference type="EMBL" id="FMVT01000022">
    <property type="protein sequence ID" value="SCY95401.1"/>
    <property type="molecule type" value="Genomic_DNA"/>
</dbReference>
<dbReference type="STRING" id="336292.SAMN05660710_03675"/>
<evidence type="ECO:0000256" key="4">
    <source>
        <dbReference type="ARBA" id="ARBA00022692"/>
    </source>
</evidence>
<keyword evidence="3" id="KW-1003">Cell membrane</keyword>
<dbReference type="GO" id="GO:0005886">
    <property type="term" value="C:plasma membrane"/>
    <property type="evidence" value="ECO:0007669"/>
    <property type="project" value="UniProtKB-SubCell"/>
</dbReference>
<dbReference type="PANTHER" id="PTHR34584">
    <property type="entry name" value="NA(+)/H(+) ANTIPORTER SUBUNIT E1"/>
    <property type="match status" value="1"/>
</dbReference>
<organism evidence="8 9">
    <name type="scientific">Paracoccus tibetensis</name>
    <dbReference type="NCBI Taxonomy" id="336292"/>
    <lineage>
        <taxon>Bacteria</taxon>
        <taxon>Pseudomonadati</taxon>
        <taxon>Pseudomonadota</taxon>
        <taxon>Alphaproteobacteria</taxon>
        <taxon>Rhodobacterales</taxon>
        <taxon>Paracoccaceae</taxon>
        <taxon>Paracoccus</taxon>
    </lineage>
</organism>
<evidence type="ECO:0000256" key="6">
    <source>
        <dbReference type="ARBA" id="ARBA00023136"/>
    </source>
</evidence>
<evidence type="ECO:0000313" key="8">
    <source>
        <dbReference type="EMBL" id="SCY95401.1"/>
    </source>
</evidence>
<dbReference type="PANTHER" id="PTHR34584:SF1">
    <property type="entry name" value="NA(+)_H(+) ANTIPORTER SUBUNIT E1"/>
    <property type="match status" value="1"/>
</dbReference>
<comment type="similarity">
    <text evidence="2">Belongs to the CPA3 antiporters (TC 2.A.63) subunit E family.</text>
</comment>
<dbReference type="RefSeq" id="WP_245686753.1">
    <property type="nucleotide sequence ID" value="NZ_FMVT01000022.1"/>
</dbReference>
<feature type="transmembrane region" description="Helical" evidence="7">
    <location>
        <begin position="12"/>
        <end position="43"/>
    </location>
</feature>
<dbReference type="AlphaFoldDB" id="A0A1G5K577"/>
<keyword evidence="5 7" id="KW-1133">Transmembrane helix</keyword>
<dbReference type="Proteomes" id="UP000199502">
    <property type="component" value="Unassembled WGS sequence"/>
</dbReference>
<evidence type="ECO:0000256" key="3">
    <source>
        <dbReference type="ARBA" id="ARBA00022475"/>
    </source>
</evidence>
<evidence type="ECO:0000256" key="1">
    <source>
        <dbReference type="ARBA" id="ARBA00004651"/>
    </source>
</evidence>
<proteinExistence type="inferred from homology"/>
<dbReference type="InterPro" id="IPR002758">
    <property type="entry name" value="Cation_antiport_E"/>
</dbReference>
<evidence type="ECO:0000313" key="9">
    <source>
        <dbReference type="Proteomes" id="UP000199502"/>
    </source>
</evidence>
<evidence type="ECO:0000256" key="5">
    <source>
        <dbReference type="ARBA" id="ARBA00022989"/>
    </source>
</evidence>
<keyword evidence="4 7" id="KW-0812">Transmembrane</keyword>